<evidence type="ECO:0000313" key="1">
    <source>
        <dbReference type="EMBL" id="KAF8671333.1"/>
    </source>
</evidence>
<proteinExistence type="predicted"/>
<dbReference type="EMBL" id="JACEFO010002240">
    <property type="protein sequence ID" value="KAF8671333.1"/>
    <property type="molecule type" value="Genomic_DNA"/>
</dbReference>
<gene>
    <name evidence="1" type="ORF">HU200_050046</name>
</gene>
<dbReference type="AlphaFoldDB" id="A0A835EBJ0"/>
<comment type="caution">
    <text evidence="1">The sequence shown here is derived from an EMBL/GenBank/DDBJ whole genome shotgun (WGS) entry which is preliminary data.</text>
</comment>
<name>A0A835EBJ0_9POAL</name>
<organism evidence="1 2">
    <name type="scientific">Digitaria exilis</name>
    <dbReference type="NCBI Taxonomy" id="1010633"/>
    <lineage>
        <taxon>Eukaryota</taxon>
        <taxon>Viridiplantae</taxon>
        <taxon>Streptophyta</taxon>
        <taxon>Embryophyta</taxon>
        <taxon>Tracheophyta</taxon>
        <taxon>Spermatophyta</taxon>
        <taxon>Magnoliopsida</taxon>
        <taxon>Liliopsida</taxon>
        <taxon>Poales</taxon>
        <taxon>Poaceae</taxon>
        <taxon>PACMAD clade</taxon>
        <taxon>Panicoideae</taxon>
        <taxon>Panicodae</taxon>
        <taxon>Paniceae</taxon>
        <taxon>Anthephorinae</taxon>
        <taxon>Digitaria</taxon>
    </lineage>
</organism>
<accession>A0A835EBJ0</accession>
<dbReference type="OrthoDB" id="1744872at2759"/>
<protein>
    <recommendedName>
        <fullName evidence="3">Reverse transcriptase zinc-binding domain-containing protein</fullName>
    </recommendedName>
</protein>
<evidence type="ECO:0008006" key="3">
    <source>
        <dbReference type="Google" id="ProtNLM"/>
    </source>
</evidence>
<reference evidence="1" key="1">
    <citation type="submission" date="2020-07" db="EMBL/GenBank/DDBJ databases">
        <title>Genome sequence and genetic diversity analysis of an under-domesticated orphan crop, white fonio (Digitaria exilis).</title>
        <authorList>
            <person name="Bennetzen J.L."/>
            <person name="Chen S."/>
            <person name="Ma X."/>
            <person name="Wang X."/>
            <person name="Yssel A.E.J."/>
            <person name="Chaluvadi S.R."/>
            <person name="Johnson M."/>
            <person name="Gangashetty P."/>
            <person name="Hamidou F."/>
            <person name="Sanogo M.D."/>
            <person name="Zwaenepoel A."/>
            <person name="Wallace J."/>
            <person name="Van De Peer Y."/>
            <person name="Van Deynze A."/>
        </authorList>
    </citation>
    <scope>NUCLEOTIDE SEQUENCE</scope>
    <source>
        <tissue evidence="1">Leaves</tissue>
    </source>
</reference>
<evidence type="ECO:0000313" key="2">
    <source>
        <dbReference type="Proteomes" id="UP000636709"/>
    </source>
</evidence>
<sequence>MYHRNICNLDESYCERCNTTTQTLEHIFCTCPIAGSIWDCIGVAVSEDHYKRPWLLEAEAQLPRQVALDVFLVILWQIWKARNALIFDHRNSTSRDVLRCVVADLGAWSCRYKTLESSLLRWQEFLLHRPSPPLYPLPWYGRMNLYWIMSINT</sequence>
<keyword evidence="2" id="KW-1185">Reference proteome</keyword>
<dbReference type="Proteomes" id="UP000636709">
    <property type="component" value="Unassembled WGS sequence"/>
</dbReference>